<accession>A0A9P5RUU4</accession>
<name>A0A9P5RUU4_9FUNG</name>
<protein>
    <submittedName>
        <fullName evidence="2">Uncharacterized protein</fullName>
    </submittedName>
</protein>
<reference evidence="2" key="1">
    <citation type="journal article" date="2020" name="Fungal Divers.">
        <title>Resolving the Mortierellaceae phylogeny through synthesis of multi-gene phylogenetics and phylogenomics.</title>
        <authorList>
            <person name="Vandepol N."/>
            <person name="Liber J."/>
            <person name="Desiro A."/>
            <person name="Na H."/>
            <person name="Kennedy M."/>
            <person name="Barry K."/>
            <person name="Grigoriev I.V."/>
            <person name="Miller A.N."/>
            <person name="O'Donnell K."/>
            <person name="Stajich J.E."/>
            <person name="Bonito G."/>
        </authorList>
    </citation>
    <scope>NUCLEOTIDE SEQUENCE</scope>
    <source>
        <strain evidence="2">NRRL 6426</strain>
    </source>
</reference>
<gene>
    <name evidence="2" type="ORF">BG015_011810</name>
</gene>
<keyword evidence="3" id="KW-1185">Reference proteome</keyword>
<organism evidence="2 3">
    <name type="scientific">Linnemannia schmuckeri</name>
    <dbReference type="NCBI Taxonomy" id="64567"/>
    <lineage>
        <taxon>Eukaryota</taxon>
        <taxon>Fungi</taxon>
        <taxon>Fungi incertae sedis</taxon>
        <taxon>Mucoromycota</taxon>
        <taxon>Mortierellomycotina</taxon>
        <taxon>Mortierellomycetes</taxon>
        <taxon>Mortierellales</taxon>
        <taxon>Mortierellaceae</taxon>
        <taxon>Linnemannia</taxon>
    </lineage>
</organism>
<evidence type="ECO:0000256" key="1">
    <source>
        <dbReference type="SAM" id="MobiDB-lite"/>
    </source>
</evidence>
<comment type="caution">
    <text evidence="2">The sequence shown here is derived from an EMBL/GenBank/DDBJ whole genome shotgun (WGS) entry which is preliminary data.</text>
</comment>
<feature type="non-terminal residue" evidence="2">
    <location>
        <position position="168"/>
    </location>
</feature>
<feature type="compositionally biased region" description="Basic and acidic residues" evidence="1">
    <location>
        <begin position="75"/>
        <end position="94"/>
    </location>
</feature>
<feature type="region of interest" description="Disordered" evidence="1">
    <location>
        <begin position="59"/>
        <end position="106"/>
    </location>
</feature>
<feature type="region of interest" description="Disordered" evidence="1">
    <location>
        <begin position="1"/>
        <end position="21"/>
    </location>
</feature>
<sequence>MREGLQRRQTTRAEQPERLQSTHYEQYAVRERAYFEHLIAEVQQDAVLSFRAVEDKDELVEEAPYQGDANGKGQDNTHRGGEDPDGSPNRDRSESSPLADTDLDTTAHTLKQLVGDNDFLTVDGLKHVRQGAQGGSEKAQSVGKIVKQLIHACVALSDEELQKDSAKQ</sequence>
<dbReference type="EMBL" id="JAAAUQ010000941">
    <property type="protein sequence ID" value="KAF9145696.1"/>
    <property type="molecule type" value="Genomic_DNA"/>
</dbReference>
<dbReference type="Proteomes" id="UP000748756">
    <property type="component" value="Unassembled WGS sequence"/>
</dbReference>
<dbReference type="AlphaFoldDB" id="A0A9P5RUU4"/>
<dbReference type="OrthoDB" id="2413474at2759"/>
<evidence type="ECO:0000313" key="3">
    <source>
        <dbReference type="Proteomes" id="UP000748756"/>
    </source>
</evidence>
<evidence type="ECO:0000313" key="2">
    <source>
        <dbReference type="EMBL" id="KAF9145696.1"/>
    </source>
</evidence>
<proteinExistence type="predicted"/>